<evidence type="ECO:0000313" key="12">
    <source>
        <dbReference type="Proteomes" id="UP000305095"/>
    </source>
</evidence>
<keyword evidence="5 9" id="KW-0067">ATP-binding</keyword>
<evidence type="ECO:0000313" key="11">
    <source>
        <dbReference type="EMBL" id="TKV80994.1"/>
    </source>
</evidence>
<comment type="catalytic activity">
    <reaction evidence="7">
        <text>L-aspartate + L-glutamine + ATP + H2O = L-asparagine + L-glutamate + AMP + diphosphate + H(+)</text>
        <dbReference type="Rhea" id="RHEA:12228"/>
        <dbReference type="ChEBI" id="CHEBI:15377"/>
        <dbReference type="ChEBI" id="CHEBI:15378"/>
        <dbReference type="ChEBI" id="CHEBI:29985"/>
        <dbReference type="ChEBI" id="CHEBI:29991"/>
        <dbReference type="ChEBI" id="CHEBI:30616"/>
        <dbReference type="ChEBI" id="CHEBI:33019"/>
        <dbReference type="ChEBI" id="CHEBI:58048"/>
        <dbReference type="ChEBI" id="CHEBI:58359"/>
        <dbReference type="ChEBI" id="CHEBI:456215"/>
        <dbReference type="EC" id="6.3.5.4"/>
    </reaction>
</comment>
<dbReference type="GO" id="GO:0004066">
    <property type="term" value="F:asparagine synthase (glutamine-hydrolyzing) activity"/>
    <property type="evidence" value="ECO:0007669"/>
    <property type="project" value="UniProtKB-EC"/>
</dbReference>
<evidence type="ECO:0000256" key="3">
    <source>
        <dbReference type="ARBA" id="ARBA00012737"/>
    </source>
</evidence>
<dbReference type="Proteomes" id="UP000305095">
    <property type="component" value="Unassembled WGS sequence"/>
</dbReference>
<feature type="active site" description="For GATase activity" evidence="8">
    <location>
        <position position="2"/>
    </location>
</feature>
<keyword evidence="11" id="KW-0436">Ligase</keyword>
<evidence type="ECO:0000256" key="5">
    <source>
        <dbReference type="ARBA" id="ARBA00022840"/>
    </source>
</evidence>
<dbReference type="AlphaFoldDB" id="A0A4U6S090"/>
<keyword evidence="8" id="KW-0061">Asparagine biosynthesis</keyword>
<dbReference type="Gene3D" id="3.60.20.10">
    <property type="entry name" value="Glutamine Phosphoribosylpyrophosphate, subunit 1, domain 1"/>
    <property type="match status" value="1"/>
</dbReference>
<dbReference type="PROSITE" id="PS51278">
    <property type="entry name" value="GATASE_TYPE_2"/>
    <property type="match status" value="1"/>
</dbReference>
<dbReference type="CDD" id="cd01991">
    <property type="entry name" value="Asn_synthase_B_C"/>
    <property type="match status" value="1"/>
</dbReference>
<dbReference type="RefSeq" id="WP_137478539.1">
    <property type="nucleotide sequence ID" value="NZ_SZZP01000007.1"/>
</dbReference>
<feature type="binding site" evidence="9">
    <location>
        <position position="100"/>
    </location>
    <ligand>
        <name>L-glutamine</name>
        <dbReference type="ChEBI" id="CHEBI:58359"/>
    </ligand>
</feature>
<dbReference type="EC" id="6.3.5.4" evidence="3"/>
<reference evidence="11 12" key="1">
    <citation type="submission" date="2019-05" db="EMBL/GenBank/DDBJ databases">
        <title>Draft Genome of Bradyrhizobium elkanii strain SEMIA 938, Used in Commercial Inoculants for Lupinus spp. in Brazil.</title>
        <authorList>
            <person name="Hungria M."/>
            <person name="Delamuta J.R.M."/>
            <person name="Ribeiro R.A."/>
            <person name="Nogueira M.A."/>
        </authorList>
    </citation>
    <scope>NUCLEOTIDE SEQUENCE [LARGE SCALE GENOMIC DNA]</scope>
    <source>
        <strain evidence="11 12">Semia 938</strain>
    </source>
</reference>
<dbReference type="GO" id="GO:0005524">
    <property type="term" value="F:ATP binding"/>
    <property type="evidence" value="ECO:0007669"/>
    <property type="project" value="UniProtKB-KW"/>
</dbReference>
<evidence type="ECO:0000256" key="4">
    <source>
        <dbReference type="ARBA" id="ARBA00022741"/>
    </source>
</evidence>
<dbReference type="InterPro" id="IPR017932">
    <property type="entry name" value="GATase_2_dom"/>
</dbReference>
<dbReference type="Gene3D" id="3.40.50.620">
    <property type="entry name" value="HUPs"/>
    <property type="match status" value="1"/>
</dbReference>
<dbReference type="GO" id="GO:0006529">
    <property type="term" value="P:asparagine biosynthetic process"/>
    <property type="evidence" value="ECO:0007669"/>
    <property type="project" value="UniProtKB-KW"/>
</dbReference>
<dbReference type="PIRSF" id="PIRSF001589">
    <property type="entry name" value="Asn_synthetase_glu-h"/>
    <property type="match status" value="1"/>
</dbReference>
<feature type="domain" description="Glutamine amidotransferase type-2" evidence="10">
    <location>
        <begin position="2"/>
        <end position="214"/>
    </location>
</feature>
<evidence type="ECO:0000259" key="10">
    <source>
        <dbReference type="PROSITE" id="PS51278"/>
    </source>
</evidence>
<dbReference type="EMBL" id="SZZP01000007">
    <property type="protein sequence ID" value="TKV80994.1"/>
    <property type="molecule type" value="Genomic_DNA"/>
</dbReference>
<keyword evidence="4 9" id="KW-0547">Nucleotide-binding</keyword>
<comment type="similarity">
    <text evidence="2">Belongs to the asparagine synthetase family.</text>
</comment>
<dbReference type="SUPFAM" id="SSF52402">
    <property type="entry name" value="Adenine nucleotide alpha hydrolases-like"/>
    <property type="match status" value="1"/>
</dbReference>
<gene>
    <name evidence="11" type="primary">asnB</name>
    <name evidence="11" type="ORF">FDV58_12640</name>
</gene>
<feature type="binding site" evidence="9">
    <location>
        <position position="295"/>
    </location>
    <ligand>
        <name>ATP</name>
        <dbReference type="ChEBI" id="CHEBI:30616"/>
    </ligand>
</feature>
<dbReference type="NCBIfam" id="TIGR01536">
    <property type="entry name" value="asn_synth_AEB"/>
    <property type="match status" value="1"/>
</dbReference>
<sequence length="617" mass="69068">MCGISGILHFGSCSDAELRIRRMTSSIEHRGPDDSGYYSSPDVVLGFRRLSIVDLATGHQPMRNEDGTVWVIFNGEIYNHRELRKELEAAGHRFMTDHSDTEVLVHGWEQWATNLFSRLNGMFACAIWDEKQGELVVARDRYGIKPLYLSNLPGEGVVFGSEVRCLHSSGLVQKAFDASATLEYFTLMNNWKGRTPFRDARLLQPGTFERFARGRHSRGTYWSASYNRVYSPSLPQASGEFAEIVQAALRRQLAADVPVMTYLSGGIDSSAITSAAHQIDHNVRAYSCIFDLENVGADSFVDERDFSRAVAKSLDIERIELTVPQDALATNLDSTVAALEYPRMGMAYVNYLIARRVAQDAKVVMSGTGGDEVTGGYVGRYAIVSRPASLMLRAARWLRSVRYRRPSPTDPFALYKANLNVPVSAQQIGDAFTPEFLRAAAGFDPVAAINDAINAAPSRDPWDVVMHVDFTTYLPGLLVLEDKLSMAHSLEARVPLLDNEVVDYLLNVDWKLLSDGVTGKILFREAVRPLVPEVIYRKPKMGFGPPDASWYRGILRPWIEDQLSESRIKRRGVLQHAFVRRILDEHFSEKANHVALIWSLLSFEAWCRQHGAYGGPV</sequence>
<organism evidence="11 12">
    <name type="scientific">Bradyrhizobium elkanii</name>
    <dbReference type="NCBI Taxonomy" id="29448"/>
    <lineage>
        <taxon>Bacteria</taxon>
        <taxon>Pseudomonadati</taxon>
        <taxon>Pseudomonadota</taxon>
        <taxon>Alphaproteobacteria</taxon>
        <taxon>Hyphomicrobiales</taxon>
        <taxon>Nitrobacteraceae</taxon>
        <taxon>Bradyrhizobium</taxon>
    </lineage>
</organism>
<dbReference type="Pfam" id="PF00733">
    <property type="entry name" value="Asn_synthase"/>
    <property type="match status" value="1"/>
</dbReference>
<dbReference type="InterPro" id="IPR014729">
    <property type="entry name" value="Rossmann-like_a/b/a_fold"/>
</dbReference>
<dbReference type="SUPFAM" id="SSF56235">
    <property type="entry name" value="N-terminal nucleophile aminohydrolases (Ntn hydrolases)"/>
    <property type="match status" value="1"/>
</dbReference>
<accession>A0A4U6S090</accession>
<evidence type="ECO:0000256" key="1">
    <source>
        <dbReference type="ARBA" id="ARBA00005187"/>
    </source>
</evidence>
<keyword evidence="8" id="KW-0028">Amino-acid biosynthesis</keyword>
<dbReference type="InterPro" id="IPR006426">
    <property type="entry name" value="Asn_synth_AEB"/>
</dbReference>
<dbReference type="InterPro" id="IPR033738">
    <property type="entry name" value="AsnB_N"/>
</dbReference>
<proteinExistence type="inferred from homology"/>
<dbReference type="PANTHER" id="PTHR43284">
    <property type="entry name" value="ASPARAGINE SYNTHETASE (GLUTAMINE-HYDROLYZING)"/>
    <property type="match status" value="1"/>
</dbReference>
<evidence type="ECO:0000256" key="9">
    <source>
        <dbReference type="PIRSR" id="PIRSR001589-2"/>
    </source>
</evidence>
<dbReference type="GO" id="GO:0005829">
    <property type="term" value="C:cytosol"/>
    <property type="evidence" value="ECO:0007669"/>
    <property type="project" value="TreeGrafter"/>
</dbReference>
<dbReference type="InterPro" id="IPR001962">
    <property type="entry name" value="Asn_synthase"/>
</dbReference>
<evidence type="ECO:0000256" key="2">
    <source>
        <dbReference type="ARBA" id="ARBA00005752"/>
    </source>
</evidence>
<dbReference type="InterPro" id="IPR051786">
    <property type="entry name" value="ASN_synthetase/amidase"/>
</dbReference>
<comment type="caution">
    <text evidence="11">The sequence shown here is derived from an EMBL/GenBank/DDBJ whole genome shotgun (WGS) entry which is preliminary data.</text>
</comment>
<dbReference type="CDD" id="cd00712">
    <property type="entry name" value="AsnB"/>
    <property type="match status" value="1"/>
</dbReference>
<evidence type="ECO:0000256" key="6">
    <source>
        <dbReference type="ARBA" id="ARBA00022962"/>
    </source>
</evidence>
<evidence type="ECO:0000256" key="8">
    <source>
        <dbReference type="PIRSR" id="PIRSR001589-1"/>
    </source>
</evidence>
<comment type="pathway">
    <text evidence="1">Amino-acid biosynthesis; L-asparagine biosynthesis; L-asparagine from L-aspartate (L-Gln route): step 1/1.</text>
</comment>
<keyword evidence="6 8" id="KW-0315">Glutamine amidotransferase</keyword>
<dbReference type="PANTHER" id="PTHR43284:SF1">
    <property type="entry name" value="ASPARAGINE SYNTHETASE"/>
    <property type="match status" value="1"/>
</dbReference>
<evidence type="ECO:0000256" key="7">
    <source>
        <dbReference type="ARBA" id="ARBA00048741"/>
    </source>
</evidence>
<feature type="binding site" evidence="9">
    <location>
        <begin position="366"/>
        <end position="367"/>
    </location>
    <ligand>
        <name>ATP</name>
        <dbReference type="ChEBI" id="CHEBI:30616"/>
    </ligand>
</feature>
<dbReference type="InterPro" id="IPR029055">
    <property type="entry name" value="Ntn_hydrolases_N"/>
</dbReference>
<dbReference type="Pfam" id="PF13537">
    <property type="entry name" value="GATase_7"/>
    <property type="match status" value="1"/>
</dbReference>
<name>A0A4U6S090_BRAEL</name>
<protein>
    <recommendedName>
        <fullName evidence="3">asparagine synthase (glutamine-hydrolyzing)</fullName>
        <ecNumber evidence="3">6.3.5.4</ecNumber>
    </recommendedName>
</protein>